<dbReference type="AlphaFoldDB" id="A0A812MNW6"/>
<dbReference type="Proteomes" id="UP000604046">
    <property type="component" value="Unassembled WGS sequence"/>
</dbReference>
<gene>
    <name evidence="2" type="ORF">SNAT2548_LOCUS14680</name>
</gene>
<name>A0A812MNW6_9DINO</name>
<feature type="region of interest" description="Disordered" evidence="1">
    <location>
        <begin position="209"/>
        <end position="248"/>
    </location>
</feature>
<accession>A0A812MNW6</accession>
<evidence type="ECO:0000256" key="1">
    <source>
        <dbReference type="SAM" id="MobiDB-lite"/>
    </source>
</evidence>
<dbReference type="EMBL" id="CAJNDS010001750">
    <property type="protein sequence ID" value="CAE7276734.1"/>
    <property type="molecule type" value="Genomic_DNA"/>
</dbReference>
<comment type="caution">
    <text evidence="2">The sequence shown here is derived from an EMBL/GenBank/DDBJ whole genome shotgun (WGS) entry which is preliminary data.</text>
</comment>
<feature type="compositionally biased region" description="Polar residues" evidence="1">
    <location>
        <begin position="1"/>
        <end position="13"/>
    </location>
</feature>
<feature type="compositionally biased region" description="Low complexity" evidence="1">
    <location>
        <begin position="14"/>
        <end position="25"/>
    </location>
</feature>
<sequence length="1087" mass="125452">MSSSWWKQSEWEPSSSWRWHSQSSWDEQDQPWAATTKPAVPENVPAPKPKLSDHFQSDDKFFDRQPVGKGSHQLFRHVQPTEWSRKNSLAGRPVEDIRAWELSHRGLSEFSFRLLSEGRYQGIVWTRSTSEAVFLTQLLKRMREVGVDIDEVARTFHTDSPPDKHKDASKFMGKMCESIVDDLKKRAPIVDSTASEELARAKAKLAQAGLTLTPTKRSAEDEPENAPLRAKPKAKAKQELGQSRPSSLDAQTLLQFPPARILDSRPVGPKDEQVEEWLQTFKSKPDFKGQFANLKKHVLAVQKIFESGTPKATITAAAVKFGLDDKIASRLTIRNLSTTIAVAQFTLVKGQEAQAELALRYWASNQSIEQFTIFQVATCSDYQSAWVLEHCLIDAWQPKLNFPFIQSFLKRSALGFKPSRQRRMSSYSKFGRTSFERARQLRSQSFVDDEIYSLIRLSANLQEPLRSKARMILKSVAGYRNMTWPKGSLGIQLQFTADERFPQRMSKWLRSVIIRFKHVLVPFHLPSASVREKPHQSLKDFLHNVQQWDMWLQHNSFEEIPCTCQFYKRVLPDECFTSGHVTAGLEMLNQLHPACSRLGTGSASSTFFPAKHKFVSVNCKTFHLWRKKHGIPVNVETEFQAMLEEEWYWHNVALKSFPRLTWADVSAVRKRLRREFVVHCEDHEPNHVMVFCPQFYFQSARCTWDDPEVFHNLDGDPESWRQWVLQQVPGYLRKKYPWAIDSKGKLPNGFVFLKRKKKFAKGRTIISYSFTPFSRLLKAASHAIVLMIKVTWDRAFGLEPTPIIWQRLHEFFKRTPAESHLLEVNDDLVGFFNSVPREQILHSLDALISKYLSLGYPPDITVSLKKAVCTETAWPGKPKGKSTKQVKFLRVQDLPDIVQLSFRAGVFQAIGRIFKQHRGTCIGNQISPVLSSLPVIQRELFWQQEWDFQLTSCKFFERQASQAFVCRYVDNRLLICTEQEVNLQCFRDFKHLSFYGSTIQLEPVDDHHFLGFDISASNRTVTFKQPVKPWKLRHVSSAGSWSARASGFFSRKALIVQFAWPPSSRKQQVEHLRNLYLRQGFPLRVLQ</sequence>
<evidence type="ECO:0000313" key="3">
    <source>
        <dbReference type="Proteomes" id="UP000604046"/>
    </source>
</evidence>
<proteinExistence type="predicted"/>
<keyword evidence="3" id="KW-1185">Reference proteome</keyword>
<evidence type="ECO:0000313" key="2">
    <source>
        <dbReference type="EMBL" id="CAE7276734.1"/>
    </source>
</evidence>
<protein>
    <recommendedName>
        <fullName evidence="4">Reverse transcriptase domain-containing protein</fullName>
    </recommendedName>
</protein>
<feature type="region of interest" description="Disordered" evidence="1">
    <location>
        <begin position="1"/>
        <end position="55"/>
    </location>
</feature>
<dbReference type="OrthoDB" id="408775at2759"/>
<reference evidence="2" key="1">
    <citation type="submission" date="2021-02" db="EMBL/GenBank/DDBJ databases">
        <authorList>
            <person name="Dougan E. K."/>
            <person name="Rhodes N."/>
            <person name="Thang M."/>
            <person name="Chan C."/>
        </authorList>
    </citation>
    <scope>NUCLEOTIDE SEQUENCE</scope>
</reference>
<evidence type="ECO:0008006" key="4">
    <source>
        <dbReference type="Google" id="ProtNLM"/>
    </source>
</evidence>
<organism evidence="2 3">
    <name type="scientific">Symbiodinium natans</name>
    <dbReference type="NCBI Taxonomy" id="878477"/>
    <lineage>
        <taxon>Eukaryota</taxon>
        <taxon>Sar</taxon>
        <taxon>Alveolata</taxon>
        <taxon>Dinophyceae</taxon>
        <taxon>Suessiales</taxon>
        <taxon>Symbiodiniaceae</taxon>
        <taxon>Symbiodinium</taxon>
    </lineage>
</organism>